<organism evidence="2 3">
    <name type="scientific">Rhodopirellula baltica SWK14</name>
    <dbReference type="NCBI Taxonomy" id="993516"/>
    <lineage>
        <taxon>Bacteria</taxon>
        <taxon>Pseudomonadati</taxon>
        <taxon>Planctomycetota</taxon>
        <taxon>Planctomycetia</taxon>
        <taxon>Pirellulales</taxon>
        <taxon>Pirellulaceae</taxon>
        <taxon>Rhodopirellula</taxon>
    </lineage>
</organism>
<dbReference type="PATRIC" id="fig|993516.3.peg.1646"/>
<proteinExistence type="predicted"/>
<dbReference type="Pfam" id="PF13614">
    <property type="entry name" value="AAA_31"/>
    <property type="match status" value="1"/>
</dbReference>
<reference evidence="2 3" key="1">
    <citation type="journal article" date="2013" name="Mar. Genomics">
        <title>Expression of sulfatases in Rhodopirellula baltica and the diversity of sulfatases in the genus Rhodopirellula.</title>
        <authorList>
            <person name="Wegner C.E."/>
            <person name="Richter-Heitmann T."/>
            <person name="Klindworth A."/>
            <person name="Klockow C."/>
            <person name="Richter M."/>
            <person name="Achstetter T."/>
            <person name="Glockner F.O."/>
            <person name="Harder J."/>
        </authorList>
    </citation>
    <scope>NUCLEOTIDE SEQUENCE [LARGE SCALE GENOMIC DNA]</scope>
    <source>
        <strain evidence="2 3">SWK14</strain>
    </source>
</reference>
<dbReference type="CDD" id="cd02042">
    <property type="entry name" value="ParAB_family"/>
    <property type="match status" value="1"/>
</dbReference>
<dbReference type="EMBL" id="AMWG01000030">
    <property type="protein sequence ID" value="ELP34540.1"/>
    <property type="molecule type" value="Genomic_DNA"/>
</dbReference>
<dbReference type="SUPFAM" id="SSF52540">
    <property type="entry name" value="P-loop containing nucleoside triphosphate hydrolases"/>
    <property type="match status" value="1"/>
</dbReference>
<dbReference type="InterPro" id="IPR025669">
    <property type="entry name" value="AAA_dom"/>
</dbReference>
<gene>
    <name evidence="2" type="ORF">RBSWK_01550</name>
</gene>
<comment type="caution">
    <text evidence="2">The sequence shown here is derived from an EMBL/GenBank/DDBJ whole genome shotgun (WGS) entry which is preliminary data.</text>
</comment>
<dbReference type="Gene3D" id="3.40.50.300">
    <property type="entry name" value="P-loop containing nucleotide triphosphate hydrolases"/>
    <property type="match status" value="1"/>
</dbReference>
<sequence>MAKTICVFTNKGGTGKTTTVTNIGYVFASQGAKVLLVDLDPQSSLSKFFLGSEAVHDLHRSQTVAALFDDTCEPSLKDLVHPTAFDNLFLTPASEHLKKHNHPEPHKLGQLQFSLQDFVAEASEHFDFVILDCPPDVSNMPTWASLLAVQFAVSPILPERFSMQAIAGVDKQLAAAREVNNRLTFLGYFLSQRRSRISLHDAIEDNLRGLQRDRVFDTVVPQTIAISEAQQMGKPITNYDNSTPAAKVTVQLAAELLGRIANTSQQRRAA</sequence>
<protein>
    <submittedName>
        <fullName evidence="2">Sporulation initiation inhibitor protein Soj</fullName>
    </submittedName>
</protein>
<dbReference type="PANTHER" id="PTHR13696:SF52">
    <property type="entry name" value="PARA FAMILY PROTEIN CT_582"/>
    <property type="match status" value="1"/>
</dbReference>
<dbReference type="AlphaFoldDB" id="L7CL29"/>
<name>L7CL29_RHOBT</name>
<dbReference type="RefSeq" id="WP_007336739.1">
    <property type="nucleotide sequence ID" value="NZ_AMWG01000030.1"/>
</dbReference>
<evidence type="ECO:0000259" key="1">
    <source>
        <dbReference type="Pfam" id="PF13614"/>
    </source>
</evidence>
<accession>L7CL29</accession>
<dbReference type="InterPro" id="IPR050678">
    <property type="entry name" value="DNA_Partitioning_ATPase"/>
</dbReference>
<dbReference type="PANTHER" id="PTHR13696">
    <property type="entry name" value="P-LOOP CONTAINING NUCLEOSIDE TRIPHOSPHATE HYDROLASE"/>
    <property type="match status" value="1"/>
</dbReference>
<evidence type="ECO:0000313" key="2">
    <source>
        <dbReference type="EMBL" id="ELP34540.1"/>
    </source>
</evidence>
<dbReference type="InterPro" id="IPR027417">
    <property type="entry name" value="P-loop_NTPase"/>
</dbReference>
<evidence type="ECO:0000313" key="3">
    <source>
        <dbReference type="Proteomes" id="UP000010959"/>
    </source>
</evidence>
<dbReference type="Proteomes" id="UP000010959">
    <property type="component" value="Unassembled WGS sequence"/>
</dbReference>
<feature type="domain" description="AAA" evidence="1">
    <location>
        <begin position="3"/>
        <end position="181"/>
    </location>
</feature>